<evidence type="ECO:0000256" key="2">
    <source>
        <dbReference type="ARBA" id="ARBA00009410"/>
    </source>
</evidence>
<comment type="caution">
    <text evidence="6">The sequence shown here is derived from an EMBL/GenBank/DDBJ whole genome shotgun (WGS) entry which is preliminary data.</text>
</comment>
<comment type="similarity">
    <text evidence="2">Belongs to the DadA oxidoreductase family.</text>
</comment>
<dbReference type="GO" id="GO:0005737">
    <property type="term" value="C:cytoplasm"/>
    <property type="evidence" value="ECO:0007669"/>
    <property type="project" value="TreeGrafter"/>
</dbReference>
<dbReference type="PANTHER" id="PTHR13847:SF286">
    <property type="entry name" value="D-AMINO ACID DEHYDROGENASE"/>
    <property type="match status" value="1"/>
</dbReference>
<gene>
    <name evidence="6" type="ORF">DFO65_1152</name>
</gene>
<name>A0A366IFC3_9MICO</name>
<dbReference type="GO" id="GO:0016491">
    <property type="term" value="F:oxidoreductase activity"/>
    <property type="evidence" value="ECO:0007669"/>
    <property type="project" value="UniProtKB-KW"/>
</dbReference>
<dbReference type="InterPro" id="IPR006076">
    <property type="entry name" value="FAD-dep_OxRdtase"/>
</dbReference>
<feature type="domain" description="FAD dependent oxidoreductase" evidence="5">
    <location>
        <begin position="5"/>
        <end position="354"/>
    </location>
</feature>
<dbReference type="RefSeq" id="WP_113905401.1">
    <property type="nucleotide sequence ID" value="NZ_QNSB01000015.1"/>
</dbReference>
<dbReference type="AlphaFoldDB" id="A0A366IFC3"/>
<dbReference type="EMBL" id="QNSB01000015">
    <property type="protein sequence ID" value="RBP68726.1"/>
    <property type="molecule type" value="Genomic_DNA"/>
</dbReference>
<keyword evidence="4" id="KW-0560">Oxidoreductase</keyword>
<evidence type="ECO:0000259" key="5">
    <source>
        <dbReference type="Pfam" id="PF01266"/>
    </source>
</evidence>
<evidence type="ECO:0000313" key="7">
    <source>
        <dbReference type="Proteomes" id="UP000253509"/>
    </source>
</evidence>
<dbReference type="Proteomes" id="UP000253509">
    <property type="component" value="Unassembled WGS sequence"/>
</dbReference>
<evidence type="ECO:0000256" key="4">
    <source>
        <dbReference type="ARBA" id="ARBA00023002"/>
    </source>
</evidence>
<organism evidence="6 7">
    <name type="scientific">Brevibacterium celere</name>
    <dbReference type="NCBI Taxonomy" id="225845"/>
    <lineage>
        <taxon>Bacteria</taxon>
        <taxon>Bacillati</taxon>
        <taxon>Actinomycetota</taxon>
        <taxon>Actinomycetes</taxon>
        <taxon>Micrococcales</taxon>
        <taxon>Brevibacteriaceae</taxon>
        <taxon>Brevibacterium</taxon>
    </lineage>
</organism>
<evidence type="ECO:0000256" key="3">
    <source>
        <dbReference type="ARBA" id="ARBA00022630"/>
    </source>
</evidence>
<dbReference type="Gene3D" id="3.30.9.10">
    <property type="entry name" value="D-Amino Acid Oxidase, subunit A, domain 2"/>
    <property type="match status" value="1"/>
</dbReference>
<reference evidence="6 7" key="1">
    <citation type="submission" date="2018-06" db="EMBL/GenBank/DDBJ databases">
        <title>Freshwater and sediment microbial communities from various areas in North America, analyzing microbe dynamics in response to fracking.</title>
        <authorList>
            <person name="Lamendella R."/>
        </authorList>
    </citation>
    <scope>NUCLEOTIDE SEQUENCE [LARGE SCALE GENOMIC DNA]</scope>
    <source>
        <strain evidence="6 7">3b_TX</strain>
    </source>
</reference>
<dbReference type="PANTHER" id="PTHR13847">
    <property type="entry name" value="SARCOSINE DEHYDROGENASE-RELATED"/>
    <property type="match status" value="1"/>
</dbReference>
<proteinExistence type="inferred from homology"/>
<keyword evidence="3" id="KW-0285">Flavoprotein</keyword>
<dbReference type="InterPro" id="IPR036188">
    <property type="entry name" value="FAD/NAD-bd_sf"/>
</dbReference>
<dbReference type="SUPFAM" id="SSF54373">
    <property type="entry name" value="FAD-linked reductases, C-terminal domain"/>
    <property type="match status" value="1"/>
</dbReference>
<comment type="cofactor">
    <cofactor evidence="1">
        <name>FAD</name>
        <dbReference type="ChEBI" id="CHEBI:57692"/>
    </cofactor>
</comment>
<evidence type="ECO:0000256" key="1">
    <source>
        <dbReference type="ARBA" id="ARBA00001974"/>
    </source>
</evidence>
<protein>
    <submittedName>
        <fullName evidence="6">D-amino-acid dehydrogenase</fullName>
    </submittedName>
</protein>
<sequence>MTSPRIVVIGSGIAGASVAFGLAARSAAVTLIDDAMSGQATAAGAGIIAPWVSSSDGAYYETYAAGGAFYPELLSRLSASGITDVGYRRTGAIVVDRDPSRLAEAAVLVRERAAAAGAVAGEVTELDPTRLRRACPPIDPEMSGLLITGGGRVDGRMLRDGLLTAAAGSGAELVRDSVVGLTASGGSSWSVATASARVDCDAVVVAAGARSPEILGRLGHRVAIAGQRGQLIHLSLPGANTGTWPTVHPLGHHYITPFDSGRIVIGATREDGTGFDVRPTAAGLRQVLDDALAIAPGLAEATVLETRVGIRPMSQRDNRLPFAGRITDASGLWLASGFGAGGLTMGPLIGDAIARDILGEPAPEIAALQP</sequence>
<accession>A0A366IFC3</accession>
<dbReference type="SUPFAM" id="SSF51905">
    <property type="entry name" value="FAD/NAD(P)-binding domain"/>
    <property type="match status" value="1"/>
</dbReference>
<evidence type="ECO:0000313" key="6">
    <source>
        <dbReference type="EMBL" id="RBP68726.1"/>
    </source>
</evidence>
<dbReference type="Pfam" id="PF01266">
    <property type="entry name" value="DAO"/>
    <property type="match status" value="1"/>
</dbReference>
<dbReference type="Gene3D" id="3.50.50.60">
    <property type="entry name" value="FAD/NAD(P)-binding domain"/>
    <property type="match status" value="1"/>
</dbReference>
<keyword evidence="7" id="KW-1185">Reference proteome</keyword>